<organism evidence="1 2">
    <name type="scientific">Sphaerobolus stellatus (strain SS14)</name>
    <dbReference type="NCBI Taxonomy" id="990650"/>
    <lineage>
        <taxon>Eukaryota</taxon>
        <taxon>Fungi</taxon>
        <taxon>Dikarya</taxon>
        <taxon>Basidiomycota</taxon>
        <taxon>Agaricomycotina</taxon>
        <taxon>Agaricomycetes</taxon>
        <taxon>Phallomycetidae</taxon>
        <taxon>Geastrales</taxon>
        <taxon>Sphaerobolaceae</taxon>
        <taxon>Sphaerobolus</taxon>
    </lineage>
</organism>
<name>A0A0C9V3B4_SPHS4</name>
<dbReference type="AlphaFoldDB" id="A0A0C9V3B4"/>
<keyword evidence="2" id="KW-1185">Reference proteome</keyword>
<accession>A0A0C9V3B4</accession>
<dbReference type="HOGENOM" id="CLU_1723491_0_0_1"/>
<reference evidence="1 2" key="1">
    <citation type="submission" date="2014-06" db="EMBL/GenBank/DDBJ databases">
        <title>Evolutionary Origins and Diversification of the Mycorrhizal Mutualists.</title>
        <authorList>
            <consortium name="DOE Joint Genome Institute"/>
            <consortium name="Mycorrhizal Genomics Consortium"/>
            <person name="Kohler A."/>
            <person name="Kuo A."/>
            <person name="Nagy L.G."/>
            <person name="Floudas D."/>
            <person name="Copeland A."/>
            <person name="Barry K.W."/>
            <person name="Cichocki N."/>
            <person name="Veneault-Fourrey C."/>
            <person name="LaButti K."/>
            <person name="Lindquist E.A."/>
            <person name="Lipzen A."/>
            <person name="Lundell T."/>
            <person name="Morin E."/>
            <person name="Murat C."/>
            <person name="Riley R."/>
            <person name="Ohm R."/>
            <person name="Sun H."/>
            <person name="Tunlid A."/>
            <person name="Henrissat B."/>
            <person name="Grigoriev I.V."/>
            <person name="Hibbett D.S."/>
            <person name="Martin F."/>
        </authorList>
    </citation>
    <scope>NUCLEOTIDE SEQUENCE [LARGE SCALE GENOMIC DNA]</scope>
    <source>
        <strain evidence="1 2">SS14</strain>
    </source>
</reference>
<dbReference type="Proteomes" id="UP000054279">
    <property type="component" value="Unassembled WGS sequence"/>
</dbReference>
<evidence type="ECO:0000313" key="1">
    <source>
        <dbReference type="EMBL" id="KIJ32020.1"/>
    </source>
</evidence>
<proteinExistence type="predicted"/>
<dbReference type="OrthoDB" id="2788844at2759"/>
<gene>
    <name evidence="1" type="ORF">M422DRAFT_266252</name>
</gene>
<sequence length="152" mass="17410">MSLGFLRQVYDASICKKEGRNILGIILPQLSSIVFVPKKQCILAIYLWVGYPSDAVWLILDEESSLHGNIITYLTRGDLCGAERDELDGIDNDHSDFIQWLSFRTMFSFRDKDVMFAAFDIPAPPWYLKDTPPYDTLLQEALDALDSEPEWN</sequence>
<protein>
    <submittedName>
        <fullName evidence="1">Uncharacterized protein</fullName>
    </submittedName>
</protein>
<evidence type="ECO:0000313" key="2">
    <source>
        <dbReference type="Proteomes" id="UP000054279"/>
    </source>
</evidence>
<dbReference type="EMBL" id="KN837233">
    <property type="protein sequence ID" value="KIJ32020.1"/>
    <property type="molecule type" value="Genomic_DNA"/>
</dbReference>